<evidence type="ECO:0000259" key="3">
    <source>
        <dbReference type="PROSITE" id="PS50158"/>
    </source>
</evidence>
<evidence type="ECO:0000313" key="4">
    <source>
        <dbReference type="EMBL" id="KAF4353956.1"/>
    </source>
</evidence>
<dbReference type="Proteomes" id="UP000525078">
    <property type="component" value="Unassembled WGS sequence"/>
</dbReference>
<feature type="region of interest" description="Disordered" evidence="2">
    <location>
        <begin position="30"/>
        <end position="52"/>
    </location>
</feature>
<dbReference type="GO" id="GO:0003676">
    <property type="term" value="F:nucleic acid binding"/>
    <property type="evidence" value="ECO:0007669"/>
    <property type="project" value="InterPro"/>
</dbReference>
<sequence>MVKPYGIGMKAQLKKKTYLIGAQWLRTGREEDGGVDGGGGGSKNSDDGGGVMVNPKIMDIDRIESRGYHNLMISGSNKGVDGREKGVVIAQDSGRRQISVAVGDEEVCNEEDSLLIYDSKRRRMGAEGIGVPTSTMDELLKKTNNLQVTDEDEWEIDKSLSITIAKFNLRGRLCTNTEHSRGFLKKVLGGIWRLKETEWNIKIKDKFDTGLFLTFTFASESIQNKILTKMPWYLSNGLLILGKMENSNESWANDLTNFPIWGKAMGVPTDLLTKNNTTRMANKAGAVIQVQNSDVSRMVADGFFRFQVWMSIMKPVCPGFPLPYSGKKIWIAFKYDELPFMCFKCGRIGHSVKDCNKEPIKIHIEESEEVEAYGVWLKTENGCRDGFQGKRTSMGQVNSQGSLMEKHVTEGATGTINSNMFAPLANTMTGESGKMLQEANTHKEPQQQLDQGGLSANSNYLEGESKSLKQRDMEELYEDGGKGKRRLVETMEEIGYGKLKKTSHSMYNELPNQGLYDIPVTYTTEAQFLSETTSFAAGSTSNVVAKENRRKVSVKKDPKARKGKIVNKVAKNYGVWGCSSTLESS</sequence>
<feature type="region of interest" description="Disordered" evidence="2">
    <location>
        <begin position="441"/>
        <end position="475"/>
    </location>
</feature>
<dbReference type="EMBL" id="JAATIP010000286">
    <property type="protein sequence ID" value="KAF4353956.1"/>
    <property type="molecule type" value="Genomic_DNA"/>
</dbReference>
<protein>
    <recommendedName>
        <fullName evidence="3">CCHC-type domain-containing protein</fullName>
    </recommendedName>
</protein>
<evidence type="ECO:0000256" key="2">
    <source>
        <dbReference type="SAM" id="MobiDB-lite"/>
    </source>
</evidence>
<dbReference type="PROSITE" id="PS50158">
    <property type="entry name" value="ZF_CCHC"/>
    <property type="match status" value="1"/>
</dbReference>
<comment type="caution">
    <text evidence="4">The sequence shown here is derived from an EMBL/GenBank/DDBJ whole genome shotgun (WGS) entry which is preliminary data.</text>
</comment>
<proteinExistence type="predicted"/>
<dbReference type="InterPro" id="IPR040256">
    <property type="entry name" value="At4g02000-like"/>
</dbReference>
<evidence type="ECO:0000313" key="5">
    <source>
        <dbReference type="EMBL" id="KAF4369488.1"/>
    </source>
</evidence>
<feature type="compositionally biased region" description="Polar residues" evidence="2">
    <location>
        <begin position="446"/>
        <end position="460"/>
    </location>
</feature>
<gene>
    <name evidence="4" type="ORF">F8388_011124</name>
    <name evidence="5" type="ORF">G4B88_016428</name>
</gene>
<evidence type="ECO:0000256" key="1">
    <source>
        <dbReference type="PROSITE-ProRule" id="PRU00047"/>
    </source>
</evidence>
<organism evidence="4 6">
    <name type="scientific">Cannabis sativa</name>
    <name type="common">Hemp</name>
    <name type="synonym">Marijuana</name>
    <dbReference type="NCBI Taxonomy" id="3483"/>
    <lineage>
        <taxon>Eukaryota</taxon>
        <taxon>Viridiplantae</taxon>
        <taxon>Streptophyta</taxon>
        <taxon>Embryophyta</taxon>
        <taxon>Tracheophyta</taxon>
        <taxon>Spermatophyta</taxon>
        <taxon>Magnoliopsida</taxon>
        <taxon>eudicotyledons</taxon>
        <taxon>Gunneridae</taxon>
        <taxon>Pentapetalae</taxon>
        <taxon>rosids</taxon>
        <taxon>fabids</taxon>
        <taxon>Rosales</taxon>
        <taxon>Cannabaceae</taxon>
        <taxon>Cannabis</taxon>
    </lineage>
</organism>
<dbReference type="PANTHER" id="PTHR31286">
    <property type="entry name" value="GLYCINE-RICH CELL WALL STRUCTURAL PROTEIN 1.8-LIKE"/>
    <property type="match status" value="1"/>
</dbReference>
<dbReference type="EMBL" id="JAATIQ010000218">
    <property type="protein sequence ID" value="KAF4369488.1"/>
    <property type="molecule type" value="Genomic_DNA"/>
</dbReference>
<name>A0A7J6E6I2_CANSA</name>
<dbReference type="GO" id="GO:0008270">
    <property type="term" value="F:zinc ion binding"/>
    <property type="evidence" value="ECO:0007669"/>
    <property type="project" value="UniProtKB-KW"/>
</dbReference>
<keyword evidence="1" id="KW-0863">Zinc-finger</keyword>
<dbReference type="Proteomes" id="UP000583929">
    <property type="component" value="Unassembled WGS sequence"/>
</dbReference>
<evidence type="ECO:0000313" key="6">
    <source>
        <dbReference type="Proteomes" id="UP000525078"/>
    </source>
</evidence>
<dbReference type="AlphaFoldDB" id="A0A7J6E6I2"/>
<evidence type="ECO:0000313" key="7">
    <source>
        <dbReference type="Proteomes" id="UP000583929"/>
    </source>
</evidence>
<keyword evidence="1" id="KW-0862">Zinc</keyword>
<dbReference type="Pfam" id="PF14392">
    <property type="entry name" value="zf-CCHC_4"/>
    <property type="match status" value="1"/>
</dbReference>
<dbReference type="PANTHER" id="PTHR31286:SF178">
    <property type="entry name" value="DUF4283 DOMAIN-CONTAINING PROTEIN"/>
    <property type="match status" value="1"/>
</dbReference>
<dbReference type="InterPro" id="IPR001878">
    <property type="entry name" value="Znf_CCHC"/>
</dbReference>
<dbReference type="InterPro" id="IPR025836">
    <property type="entry name" value="Zn_knuckle_CX2CX4HX4C"/>
</dbReference>
<keyword evidence="7" id="KW-1185">Reference proteome</keyword>
<reference evidence="6 7" key="1">
    <citation type="journal article" date="2020" name="bioRxiv">
        <title>Sequence and annotation of 42 cannabis genomes reveals extensive copy number variation in cannabinoid synthesis and pathogen resistance genes.</title>
        <authorList>
            <person name="Mckernan K.J."/>
            <person name="Helbert Y."/>
            <person name="Kane L.T."/>
            <person name="Ebling H."/>
            <person name="Zhang L."/>
            <person name="Liu B."/>
            <person name="Eaton Z."/>
            <person name="Mclaughlin S."/>
            <person name="Kingan S."/>
            <person name="Baybayan P."/>
            <person name="Concepcion G."/>
            <person name="Jordan M."/>
            <person name="Riva A."/>
            <person name="Barbazuk W."/>
            <person name="Harkins T."/>
        </authorList>
    </citation>
    <scope>NUCLEOTIDE SEQUENCE [LARGE SCALE GENOMIC DNA]</scope>
    <source>
        <strain evidence="6 7">cv. Jamaican Lion 4</strain>
        <strain evidence="5">Father</strain>
        <strain evidence="4">Mother</strain>
        <tissue evidence="4">Leaf</tissue>
    </source>
</reference>
<feature type="compositionally biased region" description="Basic and acidic residues" evidence="2">
    <location>
        <begin position="463"/>
        <end position="475"/>
    </location>
</feature>
<feature type="compositionally biased region" description="Gly residues" evidence="2">
    <location>
        <begin position="35"/>
        <end position="51"/>
    </location>
</feature>
<feature type="domain" description="CCHC-type" evidence="3">
    <location>
        <begin position="342"/>
        <end position="355"/>
    </location>
</feature>
<accession>A0A7J6E6I2</accession>
<keyword evidence="1" id="KW-0479">Metal-binding</keyword>